<dbReference type="OrthoDB" id="7595686at2"/>
<protein>
    <recommendedName>
        <fullName evidence="1">ChrR-like cupin domain-containing protein</fullName>
    </recommendedName>
</protein>
<proteinExistence type="predicted"/>
<evidence type="ECO:0000259" key="1">
    <source>
        <dbReference type="Pfam" id="PF12973"/>
    </source>
</evidence>
<evidence type="ECO:0000313" key="2">
    <source>
        <dbReference type="EMBL" id="KHK91168.1"/>
    </source>
</evidence>
<sequence>MAARGHRDIFAADMAWQEGESPGIRYARFLLEEGSGTSPMVILSRFEPGEVVGAHTHDTNYFEYVIEGEQTVGKVTFGKGDVRLVSAGTGYGPIVIGPQGCTVLIVFQEAARAMTIPKGQTATGN</sequence>
<dbReference type="Gene3D" id="2.60.120.10">
    <property type="entry name" value="Jelly Rolls"/>
    <property type="match status" value="1"/>
</dbReference>
<dbReference type="EMBL" id="JTDI01000003">
    <property type="protein sequence ID" value="KHK91168.1"/>
    <property type="molecule type" value="Genomic_DNA"/>
</dbReference>
<dbReference type="InterPro" id="IPR014710">
    <property type="entry name" value="RmlC-like_jellyroll"/>
</dbReference>
<organism evidence="2 3">
    <name type="scientific">Novosphingobium malaysiense</name>
    <dbReference type="NCBI Taxonomy" id="1348853"/>
    <lineage>
        <taxon>Bacteria</taxon>
        <taxon>Pseudomonadati</taxon>
        <taxon>Pseudomonadota</taxon>
        <taxon>Alphaproteobacteria</taxon>
        <taxon>Sphingomonadales</taxon>
        <taxon>Sphingomonadaceae</taxon>
        <taxon>Novosphingobium</taxon>
    </lineage>
</organism>
<feature type="domain" description="ChrR-like cupin" evidence="1">
    <location>
        <begin position="11"/>
        <end position="106"/>
    </location>
</feature>
<keyword evidence="3" id="KW-1185">Reference proteome</keyword>
<comment type="caution">
    <text evidence="2">The sequence shown here is derived from an EMBL/GenBank/DDBJ whole genome shotgun (WGS) entry which is preliminary data.</text>
</comment>
<dbReference type="Pfam" id="PF12973">
    <property type="entry name" value="Cupin_7"/>
    <property type="match status" value="1"/>
</dbReference>
<evidence type="ECO:0000313" key="3">
    <source>
        <dbReference type="Proteomes" id="UP000031057"/>
    </source>
</evidence>
<dbReference type="RefSeq" id="WP_039282765.1">
    <property type="nucleotide sequence ID" value="NZ_JTDI01000003.1"/>
</dbReference>
<dbReference type="AlphaFoldDB" id="A0A0B1ZPJ2"/>
<dbReference type="SUPFAM" id="SSF51182">
    <property type="entry name" value="RmlC-like cupins"/>
    <property type="match status" value="1"/>
</dbReference>
<dbReference type="InterPro" id="IPR025979">
    <property type="entry name" value="ChrR-like_cupin_dom"/>
</dbReference>
<dbReference type="STRING" id="1348853.LK12_09660"/>
<reference evidence="2 3" key="1">
    <citation type="submission" date="2014-10" db="EMBL/GenBank/DDBJ databases">
        <title>Genome sequence of Novosphingobium malaysiense MUSC 273(T).</title>
        <authorList>
            <person name="Lee L.-H."/>
        </authorList>
    </citation>
    <scope>NUCLEOTIDE SEQUENCE [LARGE SCALE GENOMIC DNA]</scope>
    <source>
        <strain evidence="2 3">MUSC 273</strain>
    </source>
</reference>
<gene>
    <name evidence="2" type="ORF">LK12_09660</name>
</gene>
<dbReference type="InterPro" id="IPR011051">
    <property type="entry name" value="RmlC_Cupin_sf"/>
</dbReference>
<dbReference type="Proteomes" id="UP000031057">
    <property type="component" value="Unassembled WGS sequence"/>
</dbReference>
<accession>A0A0B1ZPJ2</accession>
<name>A0A0B1ZPJ2_9SPHN</name>